<organism evidence="5 6">
    <name type="scientific">Phycicoccus endophyticus</name>
    <dbReference type="NCBI Taxonomy" id="1690220"/>
    <lineage>
        <taxon>Bacteria</taxon>
        <taxon>Bacillati</taxon>
        <taxon>Actinomycetota</taxon>
        <taxon>Actinomycetes</taxon>
        <taxon>Micrococcales</taxon>
        <taxon>Intrasporangiaceae</taxon>
        <taxon>Phycicoccus</taxon>
    </lineage>
</organism>
<dbReference type="CDD" id="cd06267">
    <property type="entry name" value="PBP1_LacI_sugar_binding-like"/>
    <property type="match status" value="1"/>
</dbReference>
<dbReference type="GO" id="GO:0003700">
    <property type="term" value="F:DNA-binding transcription factor activity"/>
    <property type="evidence" value="ECO:0007669"/>
    <property type="project" value="TreeGrafter"/>
</dbReference>
<keyword evidence="2 5" id="KW-0238">DNA-binding</keyword>
<proteinExistence type="predicted"/>
<dbReference type="RefSeq" id="WP_166099343.1">
    <property type="nucleotide sequence ID" value="NZ_BMMY01000005.1"/>
</dbReference>
<protein>
    <submittedName>
        <fullName evidence="5">LacI family DNA-binding transcriptional regulator</fullName>
    </submittedName>
</protein>
<feature type="domain" description="HTH lacI-type" evidence="4">
    <location>
        <begin position="3"/>
        <end position="58"/>
    </location>
</feature>
<sequence>MGATRADVARLAGVSPAVVSYVLHDGTRPVAPKTRERVLDAIAKLDYRPDPVAQALRGQRTHSVGLLVPDHDNPFYADLQREVEHLAFDDGLVLLVGTTGAGRDRETKYLRAFVDRRVDGLLMMSSQAPDELSLVAAAGMPVVTLDRVQAASGVSTVISNERSGARRAVEHLIECGYRRIGCIAGPGESQGATDRVAGWKEGLEAAGLVAQERLVSRGPFSREGGTSAALALLGDVDALFVSSDVQAAGVVALTHARGIAVPDELGIVSFDGTDLARYSTPALTVVEQPMRAMAEVAMRRLNGLIADPGRTPTHDVLEPRLVVRESTRPRAAAGPEA</sequence>
<dbReference type="Pfam" id="PF13377">
    <property type="entry name" value="Peripla_BP_3"/>
    <property type="match status" value="1"/>
</dbReference>
<evidence type="ECO:0000256" key="3">
    <source>
        <dbReference type="ARBA" id="ARBA00023163"/>
    </source>
</evidence>
<dbReference type="InterPro" id="IPR000843">
    <property type="entry name" value="HTH_LacI"/>
</dbReference>
<evidence type="ECO:0000313" key="5">
    <source>
        <dbReference type="EMBL" id="QNN49464.1"/>
    </source>
</evidence>
<dbReference type="InterPro" id="IPR010982">
    <property type="entry name" value="Lambda_DNA-bd_dom_sf"/>
</dbReference>
<dbReference type="Pfam" id="PF00356">
    <property type="entry name" value="LacI"/>
    <property type="match status" value="1"/>
</dbReference>
<dbReference type="PANTHER" id="PTHR30146:SF109">
    <property type="entry name" value="HTH-TYPE TRANSCRIPTIONAL REGULATOR GALS"/>
    <property type="match status" value="1"/>
</dbReference>
<dbReference type="KEGG" id="pei:H9L10_14985"/>
<dbReference type="Gene3D" id="1.10.260.40">
    <property type="entry name" value="lambda repressor-like DNA-binding domains"/>
    <property type="match status" value="1"/>
</dbReference>
<dbReference type="InterPro" id="IPR046335">
    <property type="entry name" value="LacI/GalR-like_sensor"/>
</dbReference>
<evidence type="ECO:0000256" key="2">
    <source>
        <dbReference type="ARBA" id="ARBA00023125"/>
    </source>
</evidence>
<dbReference type="Proteomes" id="UP000515976">
    <property type="component" value="Chromosome"/>
</dbReference>
<dbReference type="PROSITE" id="PS50932">
    <property type="entry name" value="HTH_LACI_2"/>
    <property type="match status" value="1"/>
</dbReference>
<gene>
    <name evidence="5" type="ORF">H9L10_14985</name>
</gene>
<dbReference type="CDD" id="cd01392">
    <property type="entry name" value="HTH_LacI"/>
    <property type="match status" value="1"/>
</dbReference>
<dbReference type="EMBL" id="CP060712">
    <property type="protein sequence ID" value="QNN49464.1"/>
    <property type="molecule type" value="Genomic_DNA"/>
</dbReference>
<accession>A0A7G9R1I9</accession>
<keyword evidence="3" id="KW-0804">Transcription</keyword>
<dbReference type="AlphaFoldDB" id="A0A7G9R1I9"/>
<keyword evidence="6" id="KW-1185">Reference proteome</keyword>
<dbReference type="SUPFAM" id="SSF53822">
    <property type="entry name" value="Periplasmic binding protein-like I"/>
    <property type="match status" value="1"/>
</dbReference>
<dbReference type="Gene3D" id="3.40.50.2300">
    <property type="match status" value="2"/>
</dbReference>
<dbReference type="SUPFAM" id="SSF47413">
    <property type="entry name" value="lambda repressor-like DNA-binding domains"/>
    <property type="match status" value="1"/>
</dbReference>
<dbReference type="GO" id="GO:0000976">
    <property type="term" value="F:transcription cis-regulatory region binding"/>
    <property type="evidence" value="ECO:0007669"/>
    <property type="project" value="TreeGrafter"/>
</dbReference>
<dbReference type="SMART" id="SM00354">
    <property type="entry name" value="HTH_LACI"/>
    <property type="match status" value="1"/>
</dbReference>
<reference evidence="5 6" key="1">
    <citation type="submission" date="2020-08" db="EMBL/GenBank/DDBJ databases">
        <title>Genome sequence of Phycicoccus endophyticus JCM 31784T.</title>
        <authorList>
            <person name="Hyun D.-W."/>
            <person name="Bae J.-W."/>
        </authorList>
    </citation>
    <scope>NUCLEOTIDE SEQUENCE [LARGE SCALE GENOMIC DNA]</scope>
    <source>
        <strain evidence="5 6">JCM 31784</strain>
    </source>
</reference>
<evidence type="ECO:0000259" key="4">
    <source>
        <dbReference type="PROSITE" id="PS50932"/>
    </source>
</evidence>
<dbReference type="InterPro" id="IPR028082">
    <property type="entry name" value="Peripla_BP_I"/>
</dbReference>
<evidence type="ECO:0000256" key="1">
    <source>
        <dbReference type="ARBA" id="ARBA00023015"/>
    </source>
</evidence>
<name>A0A7G9R1I9_9MICO</name>
<keyword evidence="1" id="KW-0805">Transcription regulation</keyword>
<evidence type="ECO:0000313" key="6">
    <source>
        <dbReference type="Proteomes" id="UP000515976"/>
    </source>
</evidence>
<dbReference type="PANTHER" id="PTHR30146">
    <property type="entry name" value="LACI-RELATED TRANSCRIPTIONAL REPRESSOR"/>
    <property type="match status" value="1"/>
</dbReference>